<name>A0A2S7KAW0_9PROT</name>
<dbReference type="AlphaFoldDB" id="A0A2S7KAW0"/>
<gene>
    <name evidence="2" type="ORF">CW354_01655</name>
</gene>
<dbReference type="Proteomes" id="UP000239504">
    <property type="component" value="Unassembled WGS sequence"/>
</dbReference>
<reference evidence="2 3" key="1">
    <citation type="submission" date="2017-12" db="EMBL/GenBank/DDBJ databases">
        <authorList>
            <person name="Hurst M.R.H."/>
        </authorList>
    </citation>
    <scope>NUCLEOTIDE SEQUENCE [LARGE SCALE GENOMIC DNA]</scope>
    <source>
        <strain evidence="2 3">SY-3-19</strain>
    </source>
</reference>
<feature type="chain" id="PRO_5015497905" description="DUF4377 domain-containing protein" evidence="1">
    <location>
        <begin position="21"/>
        <end position="145"/>
    </location>
</feature>
<keyword evidence="3" id="KW-1185">Reference proteome</keyword>
<comment type="caution">
    <text evidence="2">The sequence shown here is derived from an EMBL/GenBank/DDBJ whole genome shotgun (WGS) entry which is preliminary data.</text>
</comment>
<evidence type="ECO:0000313" key="2">
    <source>
        <dbReference type="EMBL" id="PQA89598.1"/>
    </source>
</evidence>
<accession>A0A2S7KAW0</accession>
<feature type="signal peptide" evidence="1">
    <location>
        <begin position="1"/>
        <end position="20"/>
    </location>
</feature>
<protein>
    <recommendedName>
        <fullName evidence="4">DUF4377 domain-containing protein</fullName>
    </recommendedName>
</protein>
<dbReference type="RefSeq" id="WP_104828300.1">
    <property type="nucleotide sequence ID" value="NZ_PJCH01000001.1"/>
</dbReference>
<sequence>MRTVLTRLAICCVFSFYGCAQSAAGGQLIPDEIPPDNCVEDEQMIVAGEGRDIGPVEAQLCYVNDSEVIFLRTEGKTYRYESPIHIGAKVRFEYLFRKTADLFLVTYGYDSQSIDYDYILFEVGNDDPIDIGQSPERPRIEYLAR</sequence>
<dbReference type="EMBL" id="PJCH01000001">
    <property type="protein sequence ID" value="PQA89598.1"/>
    <property type="molecule type" value="Genomic_DNA"/>
</dbReference>
<evidence type="ECO:0000313" key="3">
    <source>
        <dbReference type="Proteomes" id="UP000239504"/>
    </source>
</evidence>
<organism evidence="2 3">
    <name type="scientific">Hyphococcus luteus</name>
    <dbReference type="NCBI Taxonomy" id="2058213"/>
    <lineage>
        <taxon>Bacteria</taxon>
        <taxon>Pseudomonadati</taxon>
        <taxon>Pseudomonadota</taxon>
        <taxon>Alphaproteobacteria</taxon>
        <taxon>Parvularculales</taxon>
        <taxon>Parvularculaceae</taxon>
        <taxon>Hyphococcus</taxon>
    </lineage>
</organism>
<dbReference type="PROSITE" id="PS51257">
    <property type="entry name" value="PROKAR_LIPOPROTEIN"/>
    <property type="match status" value="1"/>
</dbReference>
<keyword evidence="1" id="KW-0732">Signal</keyword>
<proteinExistence type="predicted"/>
<evidence type="ECO:0008006" key="4">
    <source>
        <dbReference type="Google" id="ProtNLM"/>
    </source>
</evidence>
<evidence type="ECO:0000256" key="1">
    <source>
        <dbReference type="SAM" id="SignalP"/>
    </source>
</evidence>